<evidence type="ECO:0000259" key="11">
    <source>
        <dbReference type="Pfam" id="PF24934"/>
    </source>
</evidence>
<feature type="domain" description="DUF7636" evidence="10">
    <location>
        <begin position="1305"/>
        <end position="1396"/>
    </location>
</feature>
<dbReference type="Pfam" id="PF24934">
    <property type="entry name" value="DUF7752"/>
    <property type="match status" value="1"/>
</dbReference>
<evidence type="ECO:0000259" key="13">
    <source>
        <dbReference type="Pfam" id="PF26253"/>
    </source>
</evidence>
<dbReference type="PANTHER" id="PTHR23079:SF57">
    <property type="entry name" value="RNA-DIRECTED RNA POLYMERASE"/>
    <property type="match status" value="1"/>
</dbReference>
<dbReference type="PANTHER" id="PTHR23079">
    <property type="entry name" value="RNA-DEPENDENT RNA POLYMERASE"/>
    <property type="match status" value="1"/>
</dbReference>
<comment type="caution">
    <text evidence="14">The sequence shown here is derived from an EMBL/GenBank/DDBJ whole genome shotgun (WGS) entry which is preliminary data.</text>
</comment>
<dbReference type="EC" id="2.7.7.48" evidence="8"/>
<evidence type="ECO:0000313" key="14">
    <source>
        <dbReference type="EMBL" id="GMR50965.1"/>
    </source>
</evidence>
<dbReference type="Pfam" id="PF05183">
    <property type="entry name" value="RdRP"/>
    <property type="match status" value="1"/>
</dbReference>
<dbReference type="InterPro" id="IPR007855">
    <property type="entry name" value="RDRP"/>
</dbReference>
<feature type="non-terminal residue" evidence="14">
    <location>
        <position position="1"/>
    </location>
</feature>
<evidence type="ECO:0000256" key="2">
    <source>
        <dbReference type="ARBA" id="ARBA00022484"/>
    </source>
</evidence>
<evidence type="ECO:0000256" key="1">
    <source>
        <dbReference type="ARBA" id="ARBA00005762"/>
    </source>
</evidence>
<proteinExistence type="inferred from homology"/>
<feature type="domain" description="RDRP C-terminal head" evidence="13">
    <location>
        <begin position="945"/>
        <end position="1109"/>
    </location>
</feature>
<protein>
    <recommendedName>
        <fullName evidence="8">RNA-dependent RNA polymerase</fullName>
        <ecNumber evidence="8">2.7.7.48</ecNumber>
    </recommendedName>
</protein>
<keyword evidence="15" id="KW-1185">Reference proteome</keyword>
<dbReference type="InterPro" id="IPR057493">
    <property type="entry name" value="PH_RdRP-assoc"/>
</dbReference>
<comment type="similarity">
    <text evidence="1 8">Belongs to the RdRP family.</text>
</comment>
<dbReference type="EMBL" id="BTRK01000005">
    <property type="protein sequence ID" value="GMR50965.1"/>
    <property type="molecule type" value="Genomic_DNA"/>
</dbReference>
<evidence type="ECO:0000256" key="4">
    <source>
        <dbReference type="ARBA" id="ARBA00022695"/>
    </source>
</evidence>
<dbReference type="InterPro" id="IPR058752">
    <property type="entry name" value="RDRP_C_head"/>
</dbReference>
<dbReference type="GO" id="GO:0030422">
    <property type="term" value="P:siRNA processing"/>
    <property type="evidence" value="ECO:0007669"/>
    <property type="project" value="TreeGrafter"/>
</dbReference>
<reference evidence="15" key="1">
    <citation type="submission" date="2022-10" db="EMBL/GenBank/DDBJ databases">
        <title>Genome assembly of Pristionchus species.</title>
        <authorList>
            <person name="Yoshida K."/>
            <person name="Sommer R.J."/>
        </authorList>
    </citation>
    <scope>NUCLEOTIDE SEQUENCE [LARGE SCALE GENOMIC DNA]</scope>
    <source>
        <strain evidence="15">RS5460</strain>
    </source>
</reference>
<organism evidence="14 15">
    <name type="scientific">Pristionchus mayeri</name>
    <dbReference type="NCBI Taxonomy" id="1317129"/>
    <lineage>
        <taxon>Eukaryota</taxon>
        <taxon>Metazoa</taxon>
        <taxon>Ecdysozoa</taxon>
        <taxon>Nematoda</taxon>
        <taxon>Chromadorea</taxon>
        <taxon>Rhabditida</taxon>
        <taxon>Rhabditina</taxon>
        <taxon>Diplogasteromorpha</taxon>
        <taxon>Diplogasteroidea</taxon>
        <taxon>Neodiplogasteridae</taxon>
        <taxon>Pristionchus</taxon>
    </lineage>
</organism>
<dbReference type="Proteomes" id="UP001328107">
    <property type="component" value="Unassembled WGS sequence"/>
</dbReference>
<evidence type="ECO:0000256" key="7">
    <source>
        <dbReference type="ARBA" id="ARBA00048744"/>
    </source>
</evidence>
<dbReference type="GO" id="GO:0003968">
    <property type="term" value="F:RNA-directed RNA polymerase activity"/>
    <property type="evidence" value="ECO:0007669"/>
    <property type="project" value="UniProtKB-KW"/>
</dbReference>
<feature type="domain" description="RDRP core" evidence="9">
    <location>
        <begin position="300"/>
        <end position="918"/>
    </location>
</feature>
<dbReference type="Pfam" id="PF26253">
    <property type="entry name" value="RdRP_head"/>
    <property type="match status" value="1"/>
</dbReference>
<evidence type="ECO:0000259" key="10">
    <source>
        <dbReference type="Pfam" id="PF24642"/>
    </source>
</evidence>
<keyword evidence="4 8" id="KW-0548">Nucleotidyltransferase</keyword>
<keyword evidence="6" id="KW-0943">RNA-mediated gene silencing</keyword>
<gene>
    <name evidence="14" type="ORF">PMAYCL1PPCAC_21160</name>
</gene>
<dbReference type="InterPro" id="IPR056654">
    <property type="entry name" value="DUF7752"/>
</dbReference>
<evidence type="ECO:0000256" key="6">
    <source>
        <dbReference type="ARBA" id="ARBA00023158"/>
    </source>
</evidence>
<evidence type="ECO:0000259" key="12">
    <source>
        <dbReference type="Pfam" id="PF25359"/>
    </source>
</evidence>
<feature type="domain" description="DUF7752" evidence="11">
    <location>
        <begin position="1168"/>
        <end position="1258"/>
    </location>
</feature>
<accession>A0AAN5CVB0</accession>
<dbReference type="InterPro" id="IPR057596">
    <property type="entry name" value="RDRP_core"/>
</dbReference>
<name>A0AAN5CVB0_9BILA</name>
<keyword evidence="2 8" id="KW-0696">RNA-directed RNA polymerase</keyword>
<dbReference type="GO" id="GO:0031380">
    <property type="term" value="C:nuclear RNA-directed RNA polymerase complex"/>
    <property type="evidence" value="ECO:0007669"/>
    <property type="project" value="TreeGrafter"/>
</dbReference>
<evidence type="ECO:0000256" key="5">
    <source>
        <dbReference type="ARBA" id="ARBA00022884"/>
    </source>
</evidence>
<sequence length="1402" mass="159620">QIEMSSIRRILFNQSGKEDDRIISLVLILDAPPKLQVQRKNGKEFGPWEFRTELQRGNYPGERSDKETLNYSKAISLVFDTCKMKERMRDGNSSIDSFFYDIISRLRHITGKAVEFSDLFEDLAIEGEVRREISDYYYGCQRVDKMTQSRSSLEAWPFFDETVCELLYDAAERLVYTTGIIGTQEEAAKGLVEWKEFRVRALLQGILDRGMEYRIELLCSKKTWHHFINMVVDRYANDEQRALYSLERVMLLISEGRPSCSISLLFMKEWDSYTPQRRSMQFNEEEIKEGYCRIMKFVATPTRVLFIGYEVIMGNRVMNKYARNENHIIRVTFRDDRGGFLRVGDYIPEVRKRIKGFLLNGITYAGRTFVWLGNSNSQLRDQGCYMMHVDFQDRSSKWLLPQDIHVQMGFFHDLPNIPKMLARLGQVFTQCKPSEIAISASDIGVTADLTGGRNAAGKPYVFSDGVGLISAAHATKLSDEHEISGIACAFQIRFRGEKGLLCMDPLIDEKNELLEMMGRKEEQKKVFIRPSMSKFQVMEEDSYGLEIVKPSASTAVFLNRPFINILCQVSESQSPECHRRVKDRVIDLMHTMLRDCFQAQFNEHKAADVIRETWFPVNMEILTHTTGINLTSDPFFRALLRVHAKYVILKQLKKMNIRIPTANGRLMFGVVDTTGLLQYGQVFCQYSGSTSNQTGISRSTEGKSGIVLTGPTLITKNPCHSSGDVRMFEAVDIIGLRHLMDVIVFPMHGPRPHPDEMAGSDLDGDEYLVIWDEALFLERSEEAAVFPIGEEKKKWAIPTDENGAVDFEKCEQKKAEFFTEAIVFGQSGALSVAHLATSDLYGLDSKPAKSLAMKIAQTLDYQKSGIKPEKMTRKTIVDPDDPCRVIPGERPKLRPDYLMKFGEPAYQSRGILGELFRETCKYEAAFECGAKQLESIDRVDSFLISGWEDYECTIQDELAAYTHALRCVLEQHGIGSEEELLSGLLITLNRLSEHEEHDGSLFTTNRVIGQKGRRIIEKARERFFKDLINWREDLEELENKRSDVGSGSILNMRARSYTQNMVNIRKKASAAYSVAYEAADKSGKRGEQCAILLSFPWIFYDVLADIKHRPDPGMLPEEAGILRANEPLADELSDFIDRYCEDPANEGRFDEFMTRFDEEETILARSIKENTGLSRAAFVLVEWANHVGGLGERFGEEHLLSLFILFGLGEVVSRGQRRRLLQKPTGEMRDHPTKGVHLLYFLDYIASNEFRMRPTLSFTELDGGLLMRGEWQAFSETSLKSFLSLVTTHCLDLPSENNRECGGAVREWEPRVMQLPASVITHNLKDVQWALEKVSGCQVNIRIICTELVMVSAVGRSDQLRILATFVYPPAPPRAIATLKGVIKSMAANTYERLMSAVISIE</sequence>
<feature type="domain" description="PH-like" evidence="12">
    <location>
        <begin position="2"/>
        <end position="120"/>
    </location>
</feature>
<evidence type="ECO:0000256" key="3">
    <source>
        <dbReference type="ARBA" id="ARBA00022679"/>
    </source>
</evidence>
<evidence type="ECO:0000259" key="9">
    <source>
        <dbReference type="Pfam" id="PF05183"/>
    </source>
</evidence>
<keyword evidence="3 8" id="KW-0808">Transferase</keyword>
<dbReference type="Pfam" id="PF25359">
    <property type="entry name" value="PH_met_RdRP"/>
    <property type="match status" value="1"/>
</dbReference>
<dbReference type="InterPro" id="IPR056053">
    <property type="entry name" value="DUF7636"/>
</dbReference>
<comment type="catalytic activity">
    <reaction evidence="7 8">
        <text>RNA(n) + a ribonucleoside 5'-triphosphate = RNA(n+1) + diphosphate</text>
        <dbReference type="Rhea" id="RHEA:21248"/>
        <dbReference type="Rhea" id="RHEA-COMP:14527"/>
        <dbReference type="Rhea" id="RHEA-COMP:17342"/>
        <dbReference type="ChEBI" id="CHEBI:33019"/>
        <dbReference type="ChEBI" id="CHEBI:61557"/>
        <dbReference type="ChEBI" id="CHEBI:140395"/>
        <dbReference type="EC" id="2.7.7.48"/>
    </reaction>
</comment>
<keyword evidence="5 8" id="KW-0694">RNA-binding</keyword>
<evidence type="ECO:0000256" key="8">
    <source>
        <dbReference type="RuleBase" id="RU363098"/>
    </source>
</evidence>
<dbReference type="GO" id="GO:0003723">
    <property type="term" value="F:RNA binding"/>
    <property type="evidence" value="ECO:0007669"/>
    <property type="project" value="UniProtKB-KW"/>
</dbReference>
<evidence type="ECO:0000313" key="15">
    <source>
        <dbReference type="Proteomes" id="UP001328107"/>
    </source>
</evidence>
<dbReference type="Pfam" id="PF24642">
    <property type="entry name" value="DUF7636"/>
    <property type="match status" value="1"/>
</dbReference>